<feature type="transmembrane region" description="Helical" evidence="7">
    <location>
        <begin position="367"/>
        <end position="385"/>
    </location>
</feature>
<keyword evidence="6 7" id="KW-0472">Membrane</keyword>
<dbReference type="AlphaFoldDB" id="A0A0N4ZPV0"/>
<dbReference type="PANTHER" id="PTHR10332:SF80">
    <property type="entry name" value="EQUILIBRATIVE NUCLEOSIDE TRANSPORTER 2, ISOFORM A"/>
    <property type="match status" value="1"/>
</dbReference>
<feature type="transmembrane region" description="Helical" evidence="7">
    <location>
        <begin position="199"/>
        <end position="218"/>
    </location>
</feature>
<evidence type="ECO:0000256" key="3">
    <source>
        <dbReference type="ARBA" id="ARBA00022448"/>
    </source>
</evidence>
<feature type="transmembrane region" description="Helical" evidence="7">
    <location>
        <begin position="157"/>
        <end position="178"/>
    </location>
</feature>
<dbReference type="Pfam" id="PF01733">
    <property type="entry name" value="Nucleoside_tran"/>
    <property type="match status" value="1"/>
</dbReference>
<organism evidence="8 9">
    <name type="scientific">Parastrongyloides trichosuri</name>
    <name type="common">Possum-specific nematode worm</name>
    <dbReference type="NCBI Taxonomy" id="131310"/>
    <lineage>
        <taxon>Eukaryota</taxon>
        <taxon>Metazoa</taxon>
        <taxon>Ecdysozoa</taxon>
        <taxon>Nematoda</taxon>
        <taxon>Chromadorea</taxon>
        <taxon>Rhabditida</taxon>
        <taxon>Tylenchina</taxon>
        <taxon>Panagrolaimomorpha</taxon>
        <taxon>Strongyloidoidea</taxon>
        <taxon>Strongyloididae</taxon>
        <taxon>Parastrongyloides</taxon>
    </lineage>
</organism>
<keyword evidence="5 7" id="KW-1133">Transmembrane helix</keyword>
<proteinExistence type="inferred from homology"/>
<feature type="transmembrane region" description="Helical" evidence="7">
    <location>
        <begin position="331"/>
        <end position="355"/>
    </location>
</feature>
<feature type="transmembrane region" description="Helical" evidence="7">
    <location>
        <begin position="397"/>
        <end position="421"/>
    </location>
</feature>
<feature type="transmembrane region" description="Helical" evidence="7">
    <location>
        <begin position="51"/>
        <end position="79"/>
    </location>
</feature>
<evidence type="ECO:0000256" key="7">
    <source>
        <dbReference type="SAM" id="Phobius"/>
    </source>
</evidence>
<dbReference type="InterPro" id="IPR002259">
    <property type="entry name" value="Eqnu_transpt"/>
</dbReference>
<sequence length="465" mass="53285">MSEKKEDSHSWKEIKFSANSYSKKDSIKFVNDDKLTLSDKPTLLPSDKGKFVYMFFFLQGIGTLIPWNLFITIAPMYFMNYKLKDSANPSTPTFYAINFFSFLGFFANFPQLFLQGLNIVAPIQGDLSKRIKIAIPCISTVVLLTIVLIFVDITDWIGAFFWLTMISVAFMCATNGVYQNSMFGLAANFPQSYTNGMILGANVCGTFVSLINIITISVTNNVELTAFVYFTIALITLIICFISIFVIKNNKFYKYNMSIVVSEKETLMMTEKGDDESIYDKLTSVWKSCSHYYINIFILFFITLACFPHMICDIPIYRENGIYDFIVPQKFYVPIFTFLLFNFSTVIGTVAADYVKIIKPKYYWIPIYSRISILFIFFFCNYHPGRRTFPVFFYSEWIPIFLNAFLALTNAYFTSLLMMHIPKSVESKHAPTAGMLGSFFIIFGITMGVLFTFVITYAVENLGPL</sequence>
<reference evidence="9" key="1">
    <citation type="submission" date="2017-02" db="UniProtKB">
        <authorList>
            <consortium name="WormBaseParasite"/>
        </authorList>
    </citation>
    <scope>IDENTIFICATION</scope>
</reference>
<evidence type="ECO:0000313" key="8">
    <source>
        <dbReference type="Proteomes" id="UP000038045"/>
    </source>
</evidence>
<comment type="subcellular location">
    <subcellularLocation>
        <location evidence="1">Membrane</location>
        <topology evidence="1">Multi-pass membrane protein</topology>
    </subcellularLocation>
</comment>
<evidence type="ECO:0000256" key="5">
    <source>
        <dbReference type="ARBA" id="ARBA00022989"/>
    </source>
</evidence>
<dbReference type="GO" id="GO:0005886">
    <property type="term" value="C:plasma membrane"/>
    <property type="evidence" value="ECO:0007669"/>
    <property type="project" value="TreeGrafter"/>
</dbReference>
<keyword evidence="4 7" id="KW-0812">Transmembrane</keyword>
<feature type="transmembrane region" description="Helical" evidence="7">
    <location>
        <begin position="292"/>
        <end position="311"/>
    </location>
</feature>
<dbReference type="Proteomes" id="UP000038045">
    <property type="component" value="Unplaced"/>
</dbReference>
<feature type="transmembrane region" description="Helical" evidence="7">
    <location>
        <begin position="133"/>
        <end position="151"/>
    </location>
</feature>
<evidence type="ECO:0000256" key="6">
    <source>
        <dbReference type="ARBA" id="ARBA00023136"/>
    </source>
</evidence>
<evidence type="ECO:0000313" key="9">
    <source>
        <dbReference type="WBParaSite" id="PTRK_0001055700.1"/>
    </source>
</evidence>
<name>A0A0N4ZPV0_PARTI</name>
<dbReference type="PIRSF" id="PIRSF016379">
    <property type="entry name" value="ENT"/>
    <property type="match status" value="1"/>
</dbReference>
<comment type="similarity">
    <text evidence="2">Belongs to the SLC29A/ENT transporter (TC 2.A.57) family.</text>
</comment>
<evidence type="ECO:0000256" key="2">
    <source>
        <dbReference type="ARBA" id="ARBA00007965"/>
    </source>
</evidence>
<keyword evidence="3" id="KW-0813">Transport</keyword>
<dbReference type="PRINTS" id="PR01130">
    <property type="entry name" value="DERENTRNSPRT"/>
</dbReference>
<keyword evidence="8" id="KW-1185">Reference proteome</keyword>
<feature type="transmembrane region" description="Helical" evidence="7">
    <location>
        <begin position="99"/>
        <end position="121"/>
    </location>
</feature>
<evidence type="ECO:0000256" key="1">
    <source>
        <dbReference type="ARBA" id="ARBA00004141"/>
    </source>
</evidence>
<dbReference type="WBParaSite" id="PTRK_0001055700.1">
    <property type="protein sequence ID" value="PTRK_0001055700.1"/>
    <property type="gene ID" value="PTRK_0001055700"/>
</dbReference>
<evidence type="ECO:0000256" key="4">
    <source>
        <dbReference type="ARBA" id="ARBA00022692"/>
    </source>
</evidence>
<protein>
    <submittedName>
        <fullName evidence="9">Equilibrative nucleoside transporter</fullName>
    </submittedName>
</protein>
<feature type="transmembrane region" description="Helical" evidence="7">
    <location>
        <begin position="224"/>
        <end position="247"/>
    </location>
</feature>
<dbReference type="GO" id="GO:0005337">
    <property type="term" value="F:nucleoside transmembrane transporter activity"/>
    <property type="evidence" value="ECO:0007669"/>
    <property type="project" value="InterPro"/>
</dbReference>
<accession>A0A0N4ZPV0</accession>
<feature type="transmembrane region" description="Helical" evidence="7">
    <location>
        <begin position="433"/>
        <end position="459"/>
    </location>
</feature>
<dbReference type="PANTHER" id="PTHR10332">
    <property type="entry name" value="EQUILIBRATIVE NUCLEOSIDE TRANSPORTER"/>
    <property type="match status" value="1"/>
</dbReference>